<dbReference type="Pfam" id="PF01131">
    <property type="entry name" value="Topoisom_bac"/>
    <property type="match status" value="1"/>
</dbReference>
<comment type="function">
    <text evidence="12">Releases the supercoiling and torsional tension of DNA, which is introduced during the DNA replication and transcription, by transiently cleaving and rejoining one strand of the DNA duplex. Introduces a single-strand break via transesterification at a target site in duplex DNA. The scissile phosphodiester is attacked by the catalytic tyrosine of the enzyme, resulting in the formation of a DNA-(5'-phosphotyrosyl)-enzyme intermediate and the expulsion of a 3'-OH DNA strand. The free DNA strand then undergoes passage around the unbroken strand, thus removing DNA supercoils. Finally, in the religation step, the DNA 3'-OH attacks the covalent intermediate to expel the active-site tyrosine and restore the DNA phosphodiester backbone.</text>
</comment>
<dbReference type="GO" id="GO:0006265">
    <property type="term" value="P:DNA topological change"/>
    <property type="evidence" value="ECO:0007669"/>
    <property type="project" value="UniProtKB-UniRule"/>
</dbReference>
<dbReference type="Gene3D" id="1.10.460.10">
    <property type="entry name" value="Topoisomerase I, domain 2"/>
    <property type="match status" value="1"/>
</dbReference>
<keyword evidence="11 12" id="KW-0413">Isomerase</keyword>
<dbReference type="InterPro" id="IPR013824">
    <property type="entry name" value="Topo_IA_cen_sub1"/>
</dbReference>
<dbReference type="FunFam" id="1.10.290.10:FF:000003">
    <property type="entry name" value="DNA topoisomerase"/>
    <property type="match status" value="1"/>
</dbReference>
<keyword evidence="4" id="KW-0479">Metal-binding</keyword>
<dbReference type="Pfam" id="PF01751">
    <property type="entry name" value="Toprim"/>
    <property type="match status" value="1"/>
</dbReference>
<gene>
    <name evidence="12" type="primary">topA</name>
    <name evidence="16" type="ORF">CSP5_0001</name>
</gene>
<evidence type="ECO:0000256" key="1">
    <source>
        <dbReference type="ARBA" id="ARBA00000213"/>
    </source>
</evidence>
<keyword evidence="5" id="KW-0677">Repeat</keyword>
<feature type="compositionally biased region" description="Basic and acidic residues" evidence="13">
    <location>
        <begin position="753"/>
        <end position="765"/>
    </location>
</feature>
<sequence>MGYLLPDTLIISEKADAGRRIAYFLSDGKSKQKRSKGLSYIEYENEVGGFYLVPLSGHIVEIDFPKTLKDWKLENLKELISSNVIHNVKNKTAYESLKTLSAGIKRVIIATDYDREGELIGTEALDIVKKDKSFHGEIKRAKFSALTGKEIKDAFANFIDVDYNLSDSAAAREEIDLYWGAALTRFFSLITNRLGKNFLSIGRVQTPTLGLIVKREREIENFVPEKFWEVKVDFLKDDVFTGIYEEGRINDEKRAREILENIIGKDGIVNEFEKGMERIYKPAPFNTTEFMREASRIGVMPSRAMKIAESLYVKGFISYPRTDNTVYQRSINLKSVVEKLKNSELKKEAEMVLSQEKIIPSRGRMEATDHPPIYPTEVPKSGSLRADEAKVYELIARRFLATLYREGTREVKSAKIEIDHYNFKTNGTRVVDPGWLSIYTYRKFKDIFHPDLEKGEKVKAENWRIEEGETKPPSRFDMASLIKEMENLNLGTKSTRHDIIDKLQSRGFIEGNPVRPTALGSSLIDGVTTVDSKIAEPDMTAELESFMNNIAAGERTKDSVVSTSRNMLSSVLEELGNNKDSIANIIRGALETGTVVGKCNIDGTNIQAIKIRDTIRFRCERDNCIDYYHKIRGLIKPSEENCVVCGKPVVTVIRRGQSPEKLCIDPLCKFNTEKKDIGLCPLDGGHMIIRQSKYGKRFLGCSNFPKCRQTYALPQKGEIKMTGKICEYCHAPIISVSFGSGSREMCPNISCESNKKSKSDMEKVKSTAVKKPLTRKKTVKKSGSSASKEKKARKSVKNA</sequence>
<dbReference type="Gene3D" id="1.10.290.10">
    <property type="entry name" value="Topoisomerase I, domain 4"/>
    <property type="match status" value="1"/>
</dbReference>
<feature type="active site" description="O-(5'-phospho-DNA)-tyrosine intermediate" evidence="12">
    <location>
        <position position="319"/>
    </location>
</feature>
<feature type="site" description="Interaction with DNA" evidence="12">
    <location>
        <position position="321"/>
    </location>
</feature>
<dbReference type="InterPro" id="IPR003601">
    <property type="entry name" value="Topo_IA_2"/>
</dbReference>
<feature type="domain" description="Topo IA-type catalytic" evidence="15">
    <location>
        <begin position="162"/>
        <end position="572"/>
    </location>
</feature>
<dbReference type="InterPro" id="IPR013825">
    <property type="entry name" value="Topo_IA_cen_sub2"/>
</dbReference>
<dbReference type="NCBIfam" id="NF005555">
    <property type="entry name" value="PRK07220.1"/>
    <property type="match status" value="1"/>
</dbReference>
<evidence type="ECO:0000256" key="2">
    <source>
        <dbReference type="ARBA" id="ARBA00001946"/>
    </source>
</evidence>
<evidence type="ECO:0000256" key="11">
    <source>
        <dbReference type="ARBA" id="ARBA00023235"/>
    </source>
</evidence>
<dbReference type="PANTHER" id="PTHR11390">
    <property type="entry name" value="PROKARYOTIC DNA TOPOISOMERASE"/>
    <property type="match status" value="1"/>
</dbReference>
<dbReference type="Gene3D" id="3.40.50.140">
    <property type="match status" value="1"/>
</dbReference>
<dbReference type="InterPro" id="IPR013498">
    <property type="entry name" value="Topo_IA_Znf"/>
</dbReference>
<dbReference type="CDD" id="cd03362">
    <property type="entry name" value="TOPRIM_TopoIA_TopoIII"/>
    <property type="match status" value="1"/>
</dbReference>
<evidence type="ECO:0000256" key="6">
    <source>
        <dbReference type="ARBA" id="ARBA00022771"/>
    </source>
</evidence>
<evidence type="ECO:0000313" key="17">
    <source>
        <dbReference type="Proteomes" id="UP000195607"/>
    </source>
</evidence>
<keyword evidence="6" id="KW-0863">Zinc-finger</keyword>
<dbReference type="GO" id="GO:0006310">
    <property type="term" value="P:DNA recombination"/>
    <property type="evidence" value="ECO:0007669"/>
    <property type="project" value="TreeGrafter"/>
</dbReference>
<dbReference type="InterPro" id="IPR013826">
    <property type="entry name" value="Topo_IA_cen_sub3"/>
</dbReference>
<evidence type="ECO:0000256" key="3">
    <source>
        <dbReference type="ARBA" id="ARBA00009446"/>
    </source>
</evidence>
<comment type="catalytic activity">
    <reaction evidence="1 12">
        <text>ATP-independent breakage of single-stranded DNA, followed by passage and rejoining.</text>
        <dbReference type="EC" id="5.6.2.1"/>
    </reaction>
</comment>
<dbReference type="PROSITE" id="PS52039">
    <property type="entry name" value="TOPO_IA_2"/>
    <property type="match status" value="1"/>
</dbReference>
<dbReference type="SMART" id="SM00493">
    <property type="entry name" value="TOPRIM"/>
    <property type="match status" value="1"/>
</dbReference>
<dbReference type="CDD" id="cd00186">
    <property type="entry name" value="TOP1Ac"/>
    <property type="match status" value="1"/>
</dbReference>
<dbReference type="InterPro" id="IPR006171">
    <property type="entry name" value="TOPRIM_dom"/>
</dbReference>
<dbReference type="SUPFAM" id="SSF56712">
    <property type="entry name" value="Prokaryotic type I DNA topoisomerase"/>
    <property type="match status" value="1"/>
</dbReference>
<dbReference type="Gene3D" id="3.30.65.10">
    <property type="entry name" value="Bacterial Topoisomerase I, domain 1"/>
    <property type="match status" value="1"/>
</dbReference>
<evidence type="ECO:0000256" key="13">
    <source>
        <dbReference type="SAM" id="MobiDB-lite"/>
    </source>
</evidence>
<dbReference type="InterPro" id="IPR023405">
    <property type="entry name" value="Topo_IA_core_domain"/>
</dbReference>
<dbReference type="Pfam" id="PF01396">
    <property type="entry name" value="Zn_ribbon_Top1"/>
    <property type="match status" value="1"/>
</dbReference>
<feature type="site" description="Interaction with DNA" evidence="12">
    <location>
        <position position="506"/>
    </location>
</feature>
<dbReference type="PRINTS" id="PR00417">
    <property type="entry name" value="PRTPISMRASEI"/>
</dbReference>
<comment type="subunit">
    <text evidence="12">Monomer.</text>
</comment>
<dbReference type="GO" id="GO:0003677">
    <property type="term" value="F:DNA binding"/>
    <property type="evidence" value="ECO:0007669"/>
    <property type="project" value="UniProtKB-KW"/>
</dbReference>
<name>A0A1N5RXP3_9ARCH</name>
<dbReference type="Proteomes" id="UP000195607">
    <property type="component" value="Chromosome I"/>
</dbReference>
<dbReference type="SMART" id="SM00436">
    <property type="entry name" value="TOP1Bc"/>
    <property type="match status" value="1"/>
</dbReference>
<keyword evidence="10 12" id="KW-0238">DNA-binding</keyword>
<dbReference type="SMART" id="SM00437">
    <property type="entry name" value="TOP1Ac"/>
    <property type="match status" value="1"/>
</dbReference>
<evidence type="ECO:0000256" key="8">
    <source>
        <dbReference type="ARBA" id="ARBA00022842"/>
    </source>
</evidence>
<dbReference type="InterPro" id="IPR034144">
    <property type="entry name" value="TOPRIM_TopoIII"/>
</dbReference>
<evidence type="ECO:0000256" key="9">
    <source>
        <dbReference type="ARBA" id="ARBA00023029"/>
    </source>
</evidence>
<evidence type="ECO:0000256" key="5">
    <source>
        <dbReference type="ARBA" id="ARBA00022737"/>
    </source>
</evidence>
<feature type="site" description="Interaction with DNA" evidence="12">
    <location>
        <position position="58"/>
    </location>
</feature>
<feature type="domain" description="Toprim" evidence="14">
    <location>
        <begin position="7"/>
        <end position="138"/>
    </location>
</feature>
<keyword evidence="9 12" id="KW-0799">Topoisomerase</keyword>
<keyword evidence="8" id="KW-0460">Magnesium</keyword>
<dbReference type="EMBL" id="LT671858">
    <property type="protein sequence ID" value="SIM28569.1"/>
    <property type="molecule type" value="Genomic_DNA"/>
</dbReference>
<comment type="caution">
    <text evidence="12">Lacks conserved residue(s) required for the propagation of feature annotation.</text>
</comment>
<evidence type="ECO:0000313" key="16">
    <source>
        <dbReference type="EMBL" id="SIM28569.1"/>
    </source>
</evidence>
<dbReference type="GO" id="GO:0005694">
    <property type="term" value="C:chromosome"/>
    <property type="evidence" value="ECO:0007669"/>
    <property type="project" value="InterPro"/>
</dbReference>
<accession>A0A1N5RXP3</accession>
<evidence type="ECO:0000256" key="4">
    <source>
        <dbReference type="ARBA" id="ARBA00022723"/>
    </source>
</evidence>
<dbReference type="SUPFAM" id="SSF57783">
    <property type="entry name" value="Zinc beta-ribbon"/>
    <property type="match status" value="1"/>
</dbReference>
<dbReference type="GO" id="GO:0008270">
    <property type="term" value="F:zinc ion binding"/>
    <property type="evidence" value="ECO:0007669"/>
    <property type="project" value="UniProtKB-KW"/>
</dbReference>
<dbReference type="Gene3D" id="2.70.20.10">
    <property type="entry name" value="Topoisomerase I, domain 3"/>
    <property type="match status" value="1"/>
</dbReference>
<keyword evidence="7" id="KW-0862">Zinc</keyword>
<dbReference type="InterPro" id="IPR003602">
    <property type="entry name" value="Topo_IA_DNA-bd_dom"/>
</dbReference>
<feature type="compositionally biased region" description="Basic residues" evidence="13">
    <location>
        <begin position="790"/>
        <end position="799"/>
    </location>
</feature>
<evidence type="ECO:0000256" key="7">
    <source>
        <dbReference type="ARBA" id="ARBA00022833"/>
    </source>
</evidence>
<proteinExistence type="inferred from homology"/>
<comment type="similarity">
    <text evidence="3 12">Belongs to the type IA topoisomerase family.</text>
</comment>
<evidence type="ECO:0000256" key="12">
    <source>
        <dbReference type="HAMAP-Rule" id="MF_00952"/>
    </source>
</evidence>
<feature type="region of interest" description="Interaction with DNA" evidence="12">
    <location>
        <begin position="200"/>
        <end position="205"/>
    </location>
</feature>
<feature type="site" description="Interaction with DNA" evidence="12">
    <location>
        <position position="176"/>
    </location>
</feature>
<organism evidence="16 17">
    <name type="scientific">Cuniculiplasma divulgatum</name>
    <dbReference type="NCBI Taxonomy" id="1673428"/>
    <lineage>
        <taxon>Archaea</taxon>
        <taxon>Methanobacteriati</taxon>
        <taxon>Thermoplasmatota</taxon>
        <taxon>Thermoplasmata</taxon>
        <taxon>Thermoplasmatales</taxon>
        <taxon>Cuniculiplasmataceae</taxon>
        <taxon>Cuniculiplasma</taxon>
    </lineage>
</organism>
<reference evidence="16 17" key="1">
    <citation type="submission" date="2016-04" db="EMBL/GenBank/DDBJ databases">
        <authorList>
            <person name="Evans L.H."/>
            <person name="Alamgir A."/>
            <person name="Owens N."/>
            <person name="Weber N.D."/>
            <person name="Virtaneva K."/>
            <person name="Barbian K."/>
            <person name="Babar A."/>
            <person name="Rosenke K."/>
        </authorList>
    </citation>
    <scope>NUCLEOTIDE SEQUENCE [LARGE SCALE GENOMIC DNA]</scope>
    <source>
        <strain evidence="17">S5(T) (JCM 30642 \VKM B-2941)</strain>
    </source>
</reference>
<evidence type="ECO:0000259" key="15">
    <source>
        <dbReference type="PROSITE" id="PS52039"/>
    </source>
</evidence>
<dbReference type="AlphaFoldDB" id="A0A1N5RXP3"/>
<feature type="site" description="Interaction with DNA" evidence="12">
    <location>
        <position position="172"/>
    </location>
</feature>
<feature type="region of interest" description="Disordered" evidence="13">
    <location>
        <begin position="753"/>
        <end position="799"/>
    </location>
</feature>
<dbReference type="InterPro" id="IPR000380">
    <property type="entry name" value="Topo_IA"/>
</dbReference>
<dbReference type="GO" id="GO:0003917">
    <property type="term" value="F:DNA topoisomerase type I (single strand cut, ATP-independent) activity"/>
    <property type="evidence" value="ECO:0007669"/>
    <property type="project" value="UniProtKB-UniRule"/>
</dbReference>
<comment type="cofactor">
    <cofactor evidence="2">
        <name>Mg(2+)</name>
        <dbReference type="ChEBI" id="CHEBI:18420"/>
    </cofactor>
</comment>
<dbReference type="InterPro" id="IPR013497">
    <property type="entry name" value="Topo_IA_cen"/>
</dbReference>
<evidence type="ECO:0000256" key="10">
    <source>
        <dbReference type="ARBA" id="ARBA00023125"/>
    </source>
</evidence>
<evidence type="ECO:0000259" key="14">
    <source>
        <dbReference type="PROSITE" id="PS50880"/>
    </source>
</evidence>
<dbReference type="PROSITE" id="PS50880">
    <property type="entry name" value="TOPRIM"/>
    <property type="match status" value="1"/>
</dbReference>
<dbReference type="PANTHER" id="PTHR11390:SF26">
    <property type="entry name" value="DNA TOPOISOMERASE 1"/>
    <property type="match status" value="1"/>
</dbReference>
<protein>
    <recommendedName>
        <fullName evidence="12">DNA topoisomerase 1</fullName>
        <ecNumber evidence="12">5.6.2.1</ecNumber>
    </recommendedName>
    <alternativeName>
        <fullName evidence="12">DNA topoisomerase I</fullName>
    </alternativeName>
</protein>
<dbReference type="HAMAP" id="MF_00952">
    <property type="entry name" value="Topoisom_1_prok"/>
    <property type="match status" value="1"/>
</dbReference>
<dbReference type="InterPro" id="IPR028612">
    <property type="entry name" value="Topoisom_1_IA"/>
</dbReference>
<dbReference type="GO" id="GO:0006281">
    <property type="term" value="P:DNA repair"/>
    <property type="evidence" value="ECO:0007669"/>
    <property type="project" value="TreeGrafter"/>
</dbReference>
<dbReference type="EC" id="5.6.2.1" evidence="12"/>